<dbReference type="EMBL" id="KZ613786">
    <property type="protein sequence ID" value="PMD61264.1"/>
    <property type="molecule type" value="Genomic_DNA"/>
</dbReference>
<reference evidence="4 5" key="1">
    <citation type="submission" date="2016-04" db="EMBL/GenBank/DDBJ databases">
        <title>A degradative enzymes factory behind the ericoid mycorrhizal symbiosis.</title>
        <authorList>
            <consortium name="DOE Joint Genome Institute"/>
            <person name="Martino E."/>
            <person name="Morin E."/>
            <person name="Grelet G."/>
            <person name="Kuo A."/>
            <person name="Kohler A."/>
            <person name="Daghino S."/>
            <person name="Barry K."/>
            <person name="Choi C."/>
            <person name="Cichocki N."/>
            <person name="Clum A."/>
            <person name="Copeland A."/>
            <person name="Hainaut M."/>
            <person name="Haridas S."/>
            <person name="Labutti K."/>
            <person name="Lindquist E."/>
            <person name="Lipzen A."/>
            <person name="Khouja H.-R."/>
            <person name="Murat C."/>
            <person name="Ohm R."/>
            <person name="Olson A."/>
            <person name="Spatafora J."/>
            <person name="Veneault-Fourrey C."/>
            <person name="Henrissat B."/>
            <person name="Grigoriev I."/>
            <person name="Martin F."/>
            <person name="Perotto S."/>
        </authorList>
    </citation>
    <scope>NUCLEOTIDE SEQUENCE [LARGE SCALE GENOMIC DNA]</scope>
    <source>
        <strain evidence="4 5">E</strain>
    </source>
</reference>
<dbReference type="Pfam" id="PF01476">
    <property type="entry name" value="LysM"/>
    <property type="match status" value="1"/>
</dbReference>
<gene>
    <name evidence="4" type="ORF">K444DRAFT_526940</name>
</gene>
<keyword evidence="2" id="KW-0843">Virulence</keyword>
<dbReference type="Proteomes" id="UP000235371">
    <property type="component" value="Unassembled WGS sequence"/>
</dbReference>
<proteinExistence type="predicted"/>
<evidence type="ECO:0000256" key="2">
    <source>
        <dbReference type="ARBA" id="ARBA00023026"/>
    </source>
</evidence>
<dbReference type="PROSITE" id="PS51782">
    <property type="entry name" value="LYSM"/>
    <property type="match status" value="1"/>
</dbReference>
<dbReference type="SUPFAM" id="SSF54106">
    <property type="entry name" value="LysM domain"/>
    <property type="match status" value="1"/>
</dbReference>
<dbReference type="InParanoid" id="A0A2J6TE04"/>
<dbReference type="AlphaFoldDB" id="A0A2J6TE04"/>
<feature type="domain" description="LysM" evidence="3">
    <location>
        <begin position="63"/>
        <end position="109"/>
    </location>
</feature>
<dbReference type="InterPro" id="IPR052210">
    <property type="entry name" value="LysM1-like"/>
</dbReference>
<accession>A0A2J6TE04</accession>
<organism evidence="4 5">
    <name type="scientific">Hyaloscypha bicolor E</name>
    <dbReference type="NCBI Taxonomy" id="1095630"/>
    <lineage>
        <taxon>Eukaryota</taxon>
        <taxon>Fungi</taxon>
        <taxon>Dikarya</taxon>
        <taxon>Ascomycota</taxon>
        <taxon>Pezizomycotina</taxon>
        <taxon>Leotiomycetes</taxon>
        <taxon>Helotiales</taxon>
        <taxon>Hyaloscyphaceae</taxon>
        <taxon>Hyaloscypha</taxon>
        <taxon>Hyaloscypha bicolor</taxon>
    </lineage>
</organism>
<dbReference type="PANTHER" id="PTHR34997:SF1">
    <property type="entry name" value="PEPTIDOGLYCAN-BINDING LYSIN DOMAIN"/>
    <property type="match status" value="1"/>
</dbReference>
<dbReference type="InterPro" id="IPR018392">
    <property type="entry name" value="LysM"/>
</dbReference>
<dbReference type="STRING" id="1095630.A0A2J6TE04"/>
<dbReference type="OrthoDB" id="5985073at2759"/>
<dbReference type="Gene3D" id="3.10.350.10">
    <property type="entry name" value="LysM domain"/>
    <property type="match status" value="1"/>
</dbReference>
<name>A0A2J6TE04_9HELO</name>
<evidence type="ECO:0000259" key="3">
    <source>
        <dbReference type="PROSITE" id="PS51782"/>
    </source>
</evidence>
<protein>
    <submittedName>
        <fullName evidence="4">Carbohydrate-binding module family 50 protein</fullName>
    </submittedName>
</protein>
<evidence type="ECO:0000313" key="4">
    <source>
        <dbReference type="EMBL" id="PMD61264.1"/>
    </source>
</evidence>
<keyword evidence="1" id="KW-0147">Chitin-binding</keyword>
<dbReference type="CDD" id="cd00118">
    <property type="entry name" value="LysM"/>
    <property type="match status" value="1"/>
</dbReference>
<dbReference type="GeneID" id="36582674"/>
<dbReference type="PANTHER" id="PTHR34997">
    <property type="entry name" value="AM15"/>
    <property type="match status" value="1"/>
</dbReference>
<dbReference type="GO" id="GO:0008061">
    <property type="term" value="F:chitin binding"/>
    <property type="evidence" value="ECO:0007669"/>
    <property type="project" value="UniProtKB-KW"/>
</dbReference>
<dbReference type="InterPro" id="IPR036779">
    <property type="entry name" value="LysM_dom_sf"/>
</dbReference>
<dbReference type="RefSeq" id="XP_024738168.1">
    <property type="nucleotide sequence ID" value="XM_024874594.1"/>
</dbReference>
<sequence length="151" mass="16279">MAWNPAVKSDCSNLVAGDAYCVNGDTSPSSSSPSTRSAVPTRASASASLPLRFNHRTTKSCLKWYVVQSGNICYYIDNANGISFTQFRAWNTGVDAGCSNIIPGVAYFVSSAAVTKAKTGEIEVEPVWKEMLPPKFPGVDRAFDEIVTEEE</sequence>
<evidence type="ECO:0000256" key="1">
    <source>
        <dbReference type="ARBA" id="ARBA00022669"/>
    </source>
</evidence>
<evidence type="ECO:0000313" key="5">
    <source>
        <dbReference type="Proteomes" id="UP000235371"/>
    </source>
</evidence>
<keyword evidence="5" id="KW-1185">Reference proteome</keyword>